<dbReference type="KEGG" id="tps:THAPSDRAFT_5699"/>
<gene>
    <name evidence="2" type="ORF">THAPSDRAFT_5699</name>
</gene>
<evidence type="ECO:0000313" key="3">
    <source>
        <dbReference type="Proteomes" id="UP000001449"/>
    </source>
</evidence>
<feature type="region of interest" description="Disordered" evidence="1">
    <location>
        <begin position="348"/>
        <end position="386"/>
    </location>
</feature>
<protein>
    <submittedName>
        <fullName evidence="2">Uncharacterized protein</fullName>
    </submittedName>
</protein>
<reference evidence="2 3" key="1">
    <citation type="journal article" date="2004" name="Science">
        <title>The genome of the diatom Thalassiosira pseudonana: ecology, evolution, and metabolism.</title>
        <authorList>
            <person name="Armbrust E.V."/>
            <person name="Berges J.A."/>
            <person name="Bowler C."/>
            <person name="Green B.R."/>
            <person name="Martinez D."/>
            <person name="Putnam N.H."/>
            <person name="Zhou S."/>
            <person name="Allen A.E."/>
            <person name="Apt K.E."/>
            <person name="Bechner M."/>
            <person name="Brzezinski M.A."/>
            <person name="Chaal B.K."/>
            <person name="Chiovitti A."/>
            <person name="Davis A.K."/>
            <person name="Demarest M.S."/>
            <person name="Detter J.C."/>
            <person name="Glavina T."/>
            <person name="Goodstein D."/>
            <person name="Hadi M.Z."/>
            <person name="Hellsten U."/>
            <person name="Hildebrand M."/>
            <person name="Jenkins B.D."/>
            <person name="Jurka J."/>
            <person name="Kapitonov V.V."/>
            <person name="Kroger N."/>
            <person name="Lau W.W."/>
            <person name="Lane T.W."/>
            <person name="Larimer F.W."/>
            <person name="Lippmeier J.C."/>
            <person name="Lucas S."/>
            <person name="Medina M."/>
            <person name="Montsant A."/>
            <person name="Obornik M."/>
            <person name="Parker M.S."/>
            <person name="Palenik B."/>
            <person name="Pazour G.J."/>
            <person name="Richardson P.M."/>
            <person name="Rynearson T.A."/>
            <person name="Saito M.A."/>
            <person name="Schwartz D.C."/>
            <person name="Thamatrakoln K."/>
            <person name="Valentin K."/>
            <person name="Vardi A."/>
            <person name="Wilkerson F.P."/>
            <person name="Rokhsar D.S."/>
        </authorList>
    </citation>
    <scope>NUCLEOTIDE SEQUENCE [LARGE SCALE GENOMIC DNA]</scope>
    <source>
        <strain evidence="2 3">CCMP1335</strain>
    </source>
</reference>
<dbReference type="InParanoid" id="B8C3N0"/>
<evidence type="ECO:0000256" key="1">
    <source>
        <dbReference type="SAM" id="MobiDB-lite"/>
    </source>
</evidence>
<proteinExistence type="predicted"/>
<organism evidence="2 3">
    <name type="scientific">Thalassiosira pseudonana</name>
    <name type="common">Marine diatom</name>
    <name type="synonym">Cyclotella nana</name>
    <dbReference type="NCBI Taxonomy" id="35128"/>
    <lineage>
        <taxon>Eukaryota</taxon>
        <taxon>Sar</taxon>
        <taxon>Stramenopiles</taxon>
        <taxon>Ochrophyta</taxon>
        <taxon>Bacillariophyta</taxon>
        <taxon>Coscinodiscophyceae</taxon>
        <taxon>Thalassiosirophycidae</taxon>
        <taxon>Thalassiosirales</taxon>
        <taxon>Thalassiosiraceae</taxon>
        <taxon>Thalassiosira</taxon>
    </lineage>
</organism>
<dbReference type="EMBL" id="CM000642">
    <property type="protein sequence ID" value="EED92148.1"/>
    <property type="molecule type" value="Genomic_DNA"/>
</dbReference>
<feature type="region of interest" description="Disordered" evidence="1">
    <location>
        <begin position="94"/>
        <end position="157"/>
    </location>
</feature>
<dbReference type="eggNOG" id="KOG0012">
    <property type="taxonomic scope" value="Eukaryota"/>
</dbReference>
<dbReference type="HOGENOM" id="CLU_716675_0_0_1"/>
<evidence type="ECO:0000313" key="2">
    <source>
        <dbReference type="EMBL" id="EED92148.1"/>
    </source>
</evidence>
<dbReference type="STRING" id="35128.B8C3N0"/>
<dbReference type="PaxDb" id="35128-Thaps5699"/>
<dbReference type="RefSeq" id="XP_002290396.1">
    <property type="nucleotide sequence ID" value="XM_002290360.1"/>
</dbReference>
<reference evidence="2 3" key="2">
    <citation type="journal article" date="2008" name="Nature">
        <title>The Phaeodactylum genome reveals the evolutionary history of diatom genomes.</title>
        <authorList>
            <person name="Bowler C."/>
            <person name="Allen A.E."/>
            <person name="Badger J.H."/>
            <person name="Grimwood J."/>
            <person name="Jabbari K."/>
            <person name="Kuo A."/>
            <person name="Maheswari U."/>
            <person name="Martens C."/>
            <person name="Maumus F."/>
            <person name="Otillar R.P."/>
            <person name="Rayko E."/>
            <person name="Salamov A."/>
            <person name="Vandepoele K."/>
            <person name="Beszteri B."/>
            <person name="Gruber A."/>
            <person name="Heijde M."/>
            <person name="Katinka M."/>
            <person name="Mock T."/>
            <person name="Valentin K."/>
            <person name="Verret F."/>
            <person name="Berges J.A."/>
            <person name="Brownlee C."/>
            <person name="Cadoret J.P."/>
            <person name="Chiovitti A."/>
            <person name="Choi C.J."/>
            <person name="Coesel S."/>
            <person name="De Martino A."/>
            <person name="Detter J.C."/>
            <person name="Durkin C."/>
            <person name="Falciatore A."/>
            <person name="Fournet J."/>
            <person name="Haruta M."/>
            <person name="Huysman M.J."/>
            <person name="Jenkins B.D."/>
            <person name="Jiroutova K."/>
            <person name="Jorgensen R.E."/>
            <person name="Joubert Y."/>
            <person name="Kaplan A."/>
            <person name="Kroger N."/>
            <person name="Kroth P.G."/>
            <person name="La Roche J."/>
            <person name="Lindquist E."/>
            <person name="Lommer M."/>
            <person name="Martin-Jezequel V."/>
            <person name="Lopez P.J."/>
            <person name="Lucas S."/>
            <person name="Mangogna M."/>
            <person name="McGinnis K."/>
            <person name="Medlin L.K."/>
            <person name="Montsant A."/>
            <person name="Oudot-Le Secq M.P."/>
            <person name="Napoli C."/>
            <person name="Obornik M."/>
            <person name="Parker M.S."/>
            <person name="Petit J.L."/>
            <person name="Porcel B.M."/>
            <person name="Poulsen N."/>
            <person name="Robison M."/>
            <person name="Rychlewski L."/>
            <person name="Rynearson T.A."/>
            <person name="Schmutz J."/>
            <person name="Shapiro H."/>
            <person name="Siaut M."/>
            <person name="Stanley M."/>
            <person name="Sussman M.R."/>
            <person name="Taylor A.R."/>
            <person name="Vardi A."/>
            <person name="von Dassow P."/>
            <person name="Vyverman W."/>
            <person name="Willis A."/>
            <person name="Wyrwicz L.S."/>
            <person name="Rokhsar D.S."/>
            <person name="Weissenbach J."/>
            <person name="Armbrust E.V."/>
            <person name="Green B.R."/>
            <person name="Van de Peer Y."/>
            <person name="Grigoriev I.V."/>
        </authorList>
    </citation>
    <scope>NUCLEOTIDE SEQUENCE [LARGE SCALE GENOMIC DNA]</scope>
    <source>
        <strain evidence="2 3">CCMP1335</strain>
    </source>
</reference>
<dbReference type="AlphaFoldDB" id="B8C3N0"/>
<feature type="compositionally biased region" description="Low complexity" evidence="1">
    <location>
        <begin position="112"/>
        <end position="157"/>
    </location>
</feature>
<sequence length="386" mass="42154">MDEIVNITLFHPPTSRTDAISLPSSTTTISDLANFATALLDLESGEIVIRKDGVDSNQTLYHSLETKDGEGEERTLSQCGIENGDLLSVYTVSEAKKSSGGEGQSPKRKTARTGGPSAAGTSGGLDFSALLGASSSSHPASHASSNSSSKSTSNHYSSNGGLSFNIQGLLAASNSNSNSTSSAPSQQPVEWDKMNLDEAIFRNPNPINLMKVLTNTTRHPNLLKELNYHEPQTYKRLMTVNGDISQMATIWRETRMKSHTLRFLQQHEKVNKEDAMRKRLEANPMDEEANKYFGEKIRLDNVQKQYEQMMEDSGDVMVAPFLHEKDLPVAKGGTLGFDAERKNAEIEAHYERLEKAEESGKSGGGKSEEKEGDGDGKSEDTMDESK</sequence>
<dbReference type="Proteomes" id="UP000001449">
    <property type="component" value="Chromosome 5"/>
</dbReference>
<dbReference type="GeneID" id="7445236"/>
<accession>B8C3N0</accession>
<keyword evidence="3" id="KW-1185">Reference proteome</keyword>
<name>B8C3N0_THAPS</name>